<reference evidence="1" key="1">
    <citation type="submission" date="2018-02" db="EMBL/GenBank/DDBJ databases">
        <title>Rhizophora mucronata_Transcriptome.</title>
        <authorList>
            <person name="Meera S.P."/>
            <person name="Sreeshan A."/>
            <person name="Augustine A."/>
        </authorList>
    </citation>
    <scope>NUCLEOTIDE SEQUENCE</scope>
    <source>
        <tissue evidence="1">Leaf</tissue>
    </source>
</reference>
<proteinExistence type="predicted"/>
<accession>A0A2P2MLX2</accession>
<dbReference type="AlphaFoldDB" id="A0A2P2MLX2"/>
<organism evidence="1">
    <name type="scientific">Rhizophora mucronata</name>
    <name type="common">Asiatic mangrove</name>
    <dbReference type="NCBI Taxonomy" id="61149"/>
    <lineage>
        <taxon>Eukaryota</taxon>
        <taxon>Viridiplantae</taxon>
        <taxon>Streptophyta</taxon>
        <taxon>Embryophyta</taxon>
        <taxon>Tracheophyta</taxon>
        <taxon>Spermatophyta</taxon>
        <taxon>Magnoliopsida</taxon>
        <taxon>eudicotyledons</taxon>
        <taxon>Gunneridae</taxon>
        <taxon>Pentapetalae</taxon>
        <taxon>rosids</taxon>
        <taxon>fabids</taxon>
        <taxon>Malpighiales</taxon>
        <taxon>Rhizophoraceae</taxon>
        <taxon>Rhizophora</taxon>
    </lineage>
</organism>
<sequence>MISPKNQAQPEIPTFSLELYEKALILASILDMLETIMGYNNRRIAPAGNTILPQSDISDFHYSVFLVSQKTNIHNLQCVPQNKI</sequence>
<dbReference type="EMBL" id="GGEC01050723">
    <property type="protein sequence ID" value="MBX31207.1"/>
    <property type="molecule type" value="Transcribed_RNA"/>
</dbReference>
<evidence type="ECO:0000313" key="1">
    <source>
        <dbReference type="EMBL" id="MBX31207.1"/>
    </source>
</evidence>
<protein>
    <submittedName>
        <fullName evidence="1">Uncharacterized protein</fullName>
    </submittedName>
</protein>
<name>A0A2P2MLX2_RHIMU</name>